<name>A0A8K1C872_PYTOL</name>
<dbReference type="EMBL" id="SPLM01000112">
    <property type="protein sequence ID" value="TMW58255.1"/>
    <property type="molecule type" value="Genomic_DNA"/>
</dbReference>
<protein>
    <submittedName>
        <fullName evidence="1">Uncharacterized protein</fullName>
    </submittedName>
</protein>
<evidence type="ECO:0000313" key="1">
    <source>
        <dbReference type="EMBL" id="TMW58255.1"/>
    </source>
</evidence>
<keyword evidence="2" id="KW-1185">Reference proteome</keyword>
<comment type="caution">
    <text evidence="1">The sequence shown here is derived from an EMBL/GenBank/DDBJ whole genome shotgun (WGS) entry which is preliminary data.</text>
</comment>
<proteinExistence type="predicted"/>
<organism evidence="1 2">
    <name type="scientific">Pythium oligandrum</name>
    <name type="common">Mycoparasitic fungus</name>
    <dbReference type="NCBI Taxonomy" id="41045"/>
    <lineage>
        <taxon>Eukaryota</taxon>
        <taxon>Sar</taxon>
        <taxon>Stramenopiles</taxon>
        <taxon>Oomycota</taxon>
        <taxon>Peronosporomycetes</taxon>
        <taxon>Pythiales</taxon>
        <taxon>Pythiaceae</taxon>
        <taxon>Pythium</taxon>
    </lineage>
</organism>
<sequence>MFASIEGMLTDVDRILADERLQLDSEEAVDLTDLISDDQDRPIIEAIHTRMFPFSYEAAANALWTTWTSARFDMTDNLERRDARISADCVQAVLEGDFQLNSETSHFRAKMIARRVIQSNRILMPVVILMEPMTKLASKPLTGVYLRARVWNILYNTPGDDPVASRVLYSQCTPLVIDDKDHTDRGVGALMDLVLQTSSLRVNKDNQILENEMIE</sequence>
<dbReference type="OrthoDB" id="106293at2759"/>
<gene>
    <name evidence="1" type="ORF">Poli38472_011843</name>
</gene>
<dbReference type="Proteomes" id="UP000794436">
    <property type="component" value="Unassembled WGS sequence"/>
</dbReference>
<dbReference type="AlphaFoldDB" id="A0A8K1C872"/>
<evidence type="ECO:0000313" key="2">
    <source>
        <dbReference type="Proteomes" id="UP000794436"/>
    </source>
</evidence>
<reference evidence="1" key="1">
    <citation type="submission" date="2019-03" db="EMBL/GenBank/DDBJ databases">
        <title>Long read genome sequence of the mycoparasitic Pythium oligandrum ATCC 38472 isolated from sugarbeet rhizosphere.</title>
        <authorList>
            <person name="Gaulin E."/>
        </authorList>
    </citation>
    <scope>NUCLEOTIDE SEQUENCE</scope>
    <source>
        <strain evidence="1">ATCC 38472_TT</strain>
    </source>
</reference>
<accession>A0A8K1C872</accession>